<dbReference type="Proteomes" id="UP001207468">
    <property type="component" value="Unassembled WGS sequence"/>
</dbReference>
<dbReference type="EMBL" id="JAGFNK010000700">
    <property type="protein sequence ID" value="KAI9442837.1"/>
    <property type="molecule type" value="Genomic_DNA"/>
</dbReference>
<name>A0ACC0TSK8_9AGAM</name>
<sequence length="106" mass="12260">MRLHPCRWCIRNGQETNHFLLMLPNNAENCCKDAETNNQSCLDPHLWEKPQNTIPYTDELFRNAAIEWLVSTNQPIQAFEHPSFQNMIHVASHVTNGVKIPNCCQT</sequence>
<protein>
    <submittedName>
        <fullName evidence="1">Uncharacterized protein</fullName>
    </submittedName>
</protein>
<reference evidence="1" key="1">
    <citation type="submission" date="2021-03" db="EMBL/GenBank/DDBJ databases">
        <title>Evolutionary priming and transition to the ectomycorrhizal habit in an iconic lineage of mushroom-forming fungi: is preadaptation a requirement?</title>
        <authorList>
            <consortium name="DOE Joint Genome Institute"/>
            <person name="Looney B.P."/>
            <person name="Miyauchi S."/>
            <person name="Morin E."/>
            <person name="Drula E."/>
            <person name="Courty P.E."/>
            <person name="Chicoki N."/>
            <person name="Fauchery L."/>
            <person name="Kohler A."/>
            <person name="Kuo A."/>
            <person name="LaButti K."/>
            <person name="Pangilinan J."/>
            <person name="Lipzen A."/>
            <person name="Riley R."/>
            <person name="Andreopoulos W."/>
            <person name="He G."/>
            <person name="Johnson J."/>
            <person name="Barry K.W."/>
            <person name="Grigoriev I.V."/>
            <person name="Nagy L."/>
            <person name="Hibbett D."/>
            <person name="Henrissat B."/>
            <person name="Matheny P.B."/>
            <person name="Labbe J."/>
            <person name="Martin A.F."/>
        </authorList>
    </citation>
    <scope>NUCLEOTIDE SEQUENCE</scope>
    <source>
        <strain evidence="1">BPL698</strain>
    </source>
</reference>
<gene>
    <name evidence="1" type="ORF">F5148DRAFT_988762</name>
</gene>
<proteinExistence type="predicted"/>
<organism evidence="1 2">
    <name type="scientific">Russula earlei</name>
    <dbReference type="NCBI Taxonomy" id="71964"/>
    <lineage>
        <taxon>Eukaryota</taxon>
        <taxon>Fungi</taxon>
        <taxon>Dikarya</taxon>
        <taxon>Basidiomycota</taxon>
        <taxon>Agaricomycotina</taxon>
        <taxon>Agaricomycetes</taxon>
        <taxon>Russulales</taxon>
        <taxon>Russulaceae</taxon>
        <taxon>Russula</taxon>
    </lineage>
</organism>
<comment type="caution">
    <text evidence="1">The sequence shown here is derived from an EMBL/GenBank/DDBJ whole genome shotgun (WGS) entry which is preliminary data.</text>
</comment>
<keyword evidence="2" id="KW-1185">Reference proteome</keyword>
<evidence type="ECO:0000313" key="1">
    <source>
        <dbReference type="EMBL" id="KAI9442837.1"/>
    </source>
</evidence>
<evidence type="ECO:0000313" key="2">
    <source>
        <dbReference type="Proteomes" id="UP001207468"/>
    </source>
</evidence>
<accession>A0ACC0TSK8</accession>